<dbReference type="PROSITE" id="PS00911">
    <property type="entry name" value="DHODEHASE_1"/>
    <property type="match status" value="1"/>
</dbReference>
<feature type="binding site" evidence="9">
    <location>
        <position position="21"/>
    </location>
    <ligand>
        <name>FMN</name>
        <dbReference type="ChEBI" id="CHEBI:58210"/>
    </ligand>
</feature>
<evidence type="ECO:0000259" key="10">
    <source>
        <dbReference type="Pfam" id="PF01180"/>
    </source>
</evidence>
<dbReference type="PIRSF" id="PIRSF000164">
    <property type="entry name" value="DHO_oxidase"/>
    <property type="match status" value="1"/>
</dbReference>
<dbReference type="Pfam" id="PF01180">
    <property type="entry name" value="DHO_dh"/>
    <property type="match status" value="1"/>
</dbReference>
<dbReference type="CDD" id="cd04740">
    <property type="entry name" value="DHOD_1B_like"/>
    <property type="match status" value="1"/>
</dbReference>
<dbReference type="InterPro" id="IPR001295">
    <property type="entry name" value="Dihydroorotate_DH_CS"/>
</dbReference>
<protein>
    <recommendedName>
        <fullName evidence="9">Dihydroorotate dehydrogenase</fullName>
        <shortName evidence="9">DHOD</shortName>
        <shortName evidence="9">DHODase</shortName>
        <shortName evidence="9">DHOdehase</shortName>
        <ecNumber evidence="9">1.3.-.-</ecNumber>
    </recommendedName>
</protein>
<dbReference type="PROSITE" id="PS00912">
    <property type="entry name" value="DHODEHASE_2"/>
    <property type="match status" value="1"/>
</dbReference>
<dbReference type="AlphaFoldDB" id="A0A7C3PRG2"/>
<dbReference type="GO" id="GO:0044205">
    <property type="term" value="P:'de novo' UMP biosynthetic process"/>
    <property type="evidence" value="ECO:0007669"/>
    <property type="project" value="UniProtKB-UniRule"/>
</dbReference>
<comment type="cofactor">
    <cofactor evidence="9">
        <name>FMN</name>
        <dbReference type="ChEBI" id="CHEBI:58210"/>
    </cofactor>
    <text evidence="9">Binds 1 FMN per subunit.</text>
</comment>
<keyword evidence="8 9" id="KW-0560">Oxidoreductase</keyword>
<comment type="subcellular location">
    <subcellularLocation>
        <location evidence="1 9">Cytoplasm</location>
    </subcellularLocation>
</comment>
<feature type="binding site" evidence="9">
    <location>
        <begin position="264"/>
        <end position="265"/>
    </location>
    <ligand>
        <name>FMN</name>
        <dbReference type="ChEBI" id="CHEBI:58210"/>
    </ligand>
</feature>
<evidence type="ECO:0000256" key="7">
    <source>
        <dbReference type="ARBA" id="ARBA00022975"/>
    </source>
</evidence>
<comment type="pathway">
    <text evidence="2 9">Pyrimidine metabolism; UMP biosynthesis via de novo pathway.</text>
</comment>
<dbReference type="InterPro" id="IPR033888">
    <property type="entry name" value="DHOD_1B"/>
</dbReference>
<evidence type="ECO:0000256" key="3">
    <source>
        <dbReference type="ARBA" id="ARBA00008008"/>
    </source>
</evidence>
<dbReference type="PANTHER" id="PTHR48109">
    <property type="entry name" value="DIHYDROOROTATE DEHYDROGENASE (QUINONE), MITOCHONDRIAL-RELATED"/>
    <property type="match status" value="1"/>
</dbReference>
<evidence type="ECO:0000256" key="6">
    <source>
        <dbReference type="ARBA" id="ARBA00022643"/>
    </source>
</evidence>
<dbReference type="InterPro" id="IPR005720">
    <property type="entry name" value="Dihydroorotate_DH_cat"/>
</dbReference>
<evidence type="ECO:0000256" key="1">
    <source>
        <dbReference type="ARBA" id="ARBA00004496"/>
    </source>
</evidence>
<feature type="binding site" evidence="9">
    <location>
        <begin position="242"/>
        <end position="243"/>
    </location>
    <ligand>
        <name>FMN</name>
        <dbReference type="ChEBI" id="CHEBI:58210"/>
    </ligand>
</feature>
<gene>
    <name evidence="9" type="primary">pyrD</name>
    <name evidence="11" type="ORF">ENU78_02535</name>
</gene>
<comment type="similarity">
    <text evidence="3 9">Belongs to the dihydroorotate dehydrogenase family. Type 1 subfamily.</text>
</comment>
<feature type="domain" description="Dihydroorotate dehydrogenase catalytic" evidence="10">
    <location>
        <begin position="4"/>
        <end position="280"/>
    </location>
</feature>
<sequence length="306" mass="34238">MNNLEVRIGSLIFKNPILLASGTCGNGREINKFYDINGLGGFVTKSITLNPREGNPPPRIWESYAGILNSIGLENVGLQKFLEEEMPFLERLSTNVIVSIAGEKKEEYYEIARNLRGCKISGIELNLSCPNVEGGGMLFGIDKEMIKEITKKVVKEIDKPVWVKLTPQAKDIVEIVKAVKDAGGEAVVLFNTFLGLAIDWKKRKPVFKRIFAGYSGPAIKPLVLRYVWEVYEENLLPIVGCGGIVSFSDVLEYIFAGASLVQIGSANFRDPWIGERLVKEAFKYFEKERVMDLIGIAHKNYKEVEE</sequence>
<dbReference type="GO" id="GO:0004152">
    <property type="term" value="F:dihydroorotate dehydrogenase activity"/>
    <property type="evidence" value="ECO:0007669"/>
    <property type="project" value="UniProtKB-UniRule"/>
</dbReference>
<feature type="binding site" evidence="9">
    <location>
        <position position="216"/>
    </location>
    <ligand>
        <name>FMN</name>
        <dbReference type="ChEBI" id="CHEBI:58210"/>
    </ligand>
</feature>
<organism evidence="11">
    <name type="scientific">Dictyoglomus thermophilum</name>
    <dbReference type="NCBI Taxonomy" id="14"/>
    <lineage>
        <taxon>Bacteria</taxon>
        <taxon>Pseudomonadati</taxon>
        <taxon>Dictyoglomota</taxon>
        <taxon>Dictyoglomia</taxon>
        <taxon>Dictyoglomales</taxon>
        <taxon>Dictyoglomaceae</taxon>
        <taxon>Dictyoglomus</taxon>
    </lineage>
</organism>
<evidence type="ECO:0000313" key="11">
    <source>
        <dbReference type="EMBL" id="HGK23317.1"/>
    </source>
</evidence>
<reference evidence="11" key="1">
    <citation type="journal article" date="2020" name="mSystems">
        <title>Genome- and Community-Level Interaction Insights into Carbon Utilization and Element Cycling Functions of Hydrothermarchaeota in Hydrothermal Sediment.</title>
        <authorList>
            <person name="Zhou Z."/>
            <person name="Liu Y."/>
            <person name="Xu W."/>
            <person name="Pan J."/>
            <person name="Luo Z.H."/>
            <person name="Li M."/>
        </authorList>
    </citation>
    <scope>NUCLEOTIDE SEQUENCE [LARGE SCALE GENOMIC DNA]</scope>
    <source>
        <strain evidence="11">SpSt-70</strain>
    </source>
</reference>
<keyword evidence="7 9" id="KW-0665">Pyrimidine biosynthesis</keyword>
<dbReference type="InterPro" id="IPR049622">
    <property type="entry name" value="Dihydroorotate_DH_I"/>
</dbReference>
<dbReference type="GO" id="GO:0006207">
    <property type="term" value="P:'de novo' pyrimidine nucleobase biosynthetic process"/>
    <property type="evidence" value="ECO:0007669"/>
    <property type="project" value="InterPro"/>
</dbReference>
<feature type="binding site" evidence="9">
    <location>
        <begin position="45"/>
        <end position="46"/>
    </location>
    <ligand>
        <name>FMN</name>
        <dbReference type="ChEBI" id="CHEBI:58210"/>
    </ligand>
</feature>
<keyword evidence="4 9" id="KW-0963">Cytoplasm</keyword>
<feature type="binding site" evidence="9">
    <location>
        <begin position="69"/>
        <end position="73"/>
    </location>
    <ligand>
        <name>substrate</name>
    </ligand>
</feature>
<feature type="binding site" evidence="9">
    <location>
        <position position="126"/>
    </location>
    <ligand>
        <name>FMN</name>
        <dbReference type="ChEBI" id="CHEBI:58210"/>
    </ligand>
</feature>
<dbReference type="SUPFAM" id="SSF51395">
    <property type="entry name" value="FMN-linked oxidoreductases"/>
    <property type="match status" value="1"/>
</dbReference>
<dbReference type="InterPro" id="IPR024920">
    <property type="entry name" value="Dihydroorotate_DH_1"/>
</dbReference>
<keyword evidence="6 9" id="KW-0288">FMN</keyword>
<evidence type="ECO:0000256" key="4">
    <source>
        <dbReference type="ARBA" id="ARBA00022490"/>
    </source>
</evidence>
<dbReference type="EC" id="1.3.-.-" evidence="9"/>
<dbReference type="InterPro" id="IPR013785">
    <property type="entry name" value="Aldolase_TIM"/>
</dbReference>
<evidence type="ECO:0000256" key="8">
    <source>
        <dbReference type="ARBA" id="ARBA00023002"/>
    </source>
</evidence>
<dbReference type="InterPro" id="IPR012135">
    <property type="entry name" value="Dihydroorotate_DH_1_2"/>
</dbReference>
<feature type="binding site" evidence="9">
    <location>
        <position position="164"/>
    </location>
    <ligand>
        <name>FMN</name>
        <dbReference type="ChEBI" id="CHEBI:58210"/>
    </ligand>
</feature>
<feature type="binding site" evidence="9">
    <location>
        <position position="126"/>
    </location>
    <ligand>
        <name>substrate</name>
    </ligand>
</feature>
<dbReference type="HAMAP" id="MF_00224">
    <property type="entry name" value="DHO_dh_type1"/>
    <property type="match status" value="1"/>
</dbReference>
<dbReference type="EMBL" id="DTDV01000007">
    <property type="protein sequence ID" value="HGK23317.1"/>
    <property type="molecule type" value="Genomic_DNA"/>
</dbReference>
<dbReference type="NCBIfam" id="TIGR01037">
    <property type="entry name" value="pyrD_sub1_fam"/>
    <property type="match status" value="1"/>
</dbReference>
<keyword evidence="5 9" id="KW-0285">Flavoprotein</keyword>
<dbReference type="GO" id="GO:0005737">
    <property type="term" value="C:cytoplasm"/>
    <property type="evidence" value="ECO:0007669"/>
    <property type="project" value="UniProtKB-SubCell"/>
</dbReference>
<evidence type="ECO:0000256" key="5">
    <source>
        <dbReference type="ARBA" id="ARBA00022630"/>
    </source>
</evidence>
<feature type="binding site" evidence="9">
    <location>
        <begin position="191"/>
        <end position="192"/>
    </location>
    <ligand>
        <name>substrate</name>
    </ligand>
</feature>
<comment type="caution">
    <text evidence="9">Lacks conserved residue(s) required for the propagation of feature annotation.</text>
</comment>
<comment type="function">
    <text evidence="9">Catalyzes the conversion of dihydroorotate to orotate.</text>
</comment>
<feature type="binding site" evidence="9">
    <location>
        <position position="45"/>
    </location>
    <ligand>
        <name>substrate</name>
    </ligand>
</feature>
<dbReference type="Gene3D" id="3.20.20.70">
    <property type="entry name" value="Aldolase class I"/>
    <property type="match status" value="1"/>
</dbReference>
<proteinExistence type="inferred from homology"/>
<dbReference type="FunFam" id="3.20.20.70:FF:000027">
    <property type="entry name" value="Dihydropyrimidine dehydrogenase [NADP(+)]"/>
    <property type="match status" value="1"/>
</dbReference>
<comment type="caution">
    <text evidence="11">The sequence shown here is derived from an EMBL/GenBank/DDBJ whole genome shotgun (WGS) entry which is preliminary data.</text>
</comment>
<dbReference type="PANTHER" id="PTHR48109:SF1">
    <property type="entry name" value="DIHYDROOROTATE DEHYDROGENASE (FUMARATE)"/>
    <property type="match status" value="1"/>
</dbReference>
<comment type="catalytic activity">
    <reaction evidence="9">
        <text>(S)-dihydroorotate + A = orotate + AH2</text>
        <dbReference type="Rhea" id="RHEA:18073"/>
        <dbReference type="ChEBI" id="CHEBI:13193"/>
        <dbReference type="ChEBI" id="CHEBI:17499"/>
        <dbReference type="ChEBI" id="CHEBI:30839"/>
        <dbReference type="ChEBI" id="CHEBI:30864"/>
    </reaction>
</comment>
<dbReference type="UniPathway" id="UPA00070"/>
<dbReference type="InterPro" id="IPR050074">
    <property type="entry name" value="DHO_dehydrogenase"/>
</dbReference>
<dbReference type="NCBIfam" id="NF005574">
    <property type="entry name" value="PRK07259.1"/>
    <property type="match status" value="1"/>
</dbReference>
<evidence type="ECO:0000256" key="2">
    <source>
        <dbReference type="ARBA" id="ARBA00004725"/>
    </source>
</evidence>
<dbReference type="RefSeq" id="WP_149122997.1">
    <property type="nucleotide sequence ID" value="NZ_VTFL01000004.1"/>
</dbReference>
<evidence type="ECO:0000256" key="9">
    <source>
        <dbReference type="HAMAP-Rule" id="MF_00224"/>
    </source>
</evidence>
<accession>A0A7C3PRG2</accession>
<feature type="active site" description="Nucleophile" evidence="9">
    <location>
        <position position="129"/>
    </location>
</feature>
<name>A0A7C3PRG2_DICTH</name>